<evidence type="ECO:0000313" key="2">
    <source>
        <dbReference type="Proteomes" id="UP000236291"/>
    </source>
</evidence>
<evidence type="ECO:0000313" key="1">
    <source>
        <dbReference type="EMBL" id="PNX73038.1"/>
    </source>
</evidence>
<reference evidence="1 2" key="1">
    <citation type="journal article" date="2014" name="Am. J. Bot.">
        <title>Genome assembly and annotation for red clover (Trifolium pratense; Fabaceae).</title>
        <authorList>
            <person name="Istvanek J."/>
            <person name="Jaros M."/>
            <person name="Krenek A."/>
            <person name="Repkova J."/>
        </authorList>
    </citation>
    <scope>NUCLEOTIDE SEQUENCE [LARGE SCALE GENOMIC DNA]</scope>
    <source>
        <strain evidence="2">cv. Tatra</strain>
        <tissue evidence="1">Young leaves</tissue>
    </source>
</reference>
<sequence>MREGDQVLESCIYSIKASNFQGQECIQRGNFRDSCVLKEILHLCCSFNSSWSLTWRSDGRKLQLAAEALEACASHRYQWKRARNPVSN</sequence>
<accession>A0A2K3L3C2</accession>
<name>A0A2K3L3C2_TRIPR</name>
<gene>
    <name evidence="1" type="ORF">L195_g028936</name>
</gene>
<dbReference type="EMBL" id="ASHM01025445">
    <property type="protein sequence ID" value="PNX73038.1"/>
    <property type="molecule type" value="Genomic_DNA"/>
</dbReference>
<dbReference type="AlphaFoldDB" id="A0A2K3L3C2"/>
<reference evidence="1 2" key="2">
    <citation type="journal article" date="2017" name="Front. Plant Sci.">
        <title>Gene Classification and Mining of Molecular Markers Useful in Red Clover (Trifolium pratense) Breeding.</title>
        <authorList>
            <person name="Istvanek J."/>
            <person name="Dluhosova J."/>
            <person name="Dluhos P."/>
            <person name="Patkova L."/>
            <person name="Nedelnik J."/>
            <person name="Repkova J."/>
        </authorList>
    </citation>
    <scope>NUCLEOTIDE SEQUENCE [LARGE SCALE GENOMIC DNA]</scope>
    <source>
        <strain evidence="2">cv. Tatra</strain>
        <tissue evidence="1">Young leaves</tissue>
    </source>
</reference>
<dbReference type="Proteomes" id="UP000236291">
    <property type="component" value="Unassembled WGS sequence"/>
</dbReference>
<comment type="caution">
    <text evidence="1">The sequence shown here is derived from an EMBL/GenBank/DDBJ whole genome shotgun (WGS) entry which is preliminary data.</text>
</comment>
<organism evidence="1 2">
    <name type="scientific">Trifolium pratense</name>
    <name type="common">Red clover</name>
    <dbReference type="NCBI Taxonomy" id="57577"/>
    <lineage>
        <taxon>Eukaryota</taxon>
        <taxon>Viridiplantae</taxon>
        <taxon>Streptophyta</taxon>
        <taxon>Embryophyta</taxon>
        <taxon>Tracheophyta</taxon>
        <taxon>Spermatophyta</taxon>
        <taxon>Magnoliopsida</taxon>
        <taxon>eudicotyledons</taxon>
        <taxon>Gunneridae</taxon>
        <taxon>Pentapetalae</taxon>
        <taxon>rosids</taxon>
        <taxon>fabids</taxon>
        <taxon>Fabales</taxon>
        <taxon>Fabaceae</taxon>
        <taxon>Papilionoideae</taxon>
        <taxon>50 kb inversion clade</taxon>
        <taxon>NPAAA clade</taxon>
        <taxon>Hologalegina</taxon>
        <taxon>IRL clade</taxon>
        <taxon>Trifolieae</taxon>
        <taxon>Trifolium</taxon>
    </lineage>
</organism>
<proteinExistence type="predicted"/>
<protein>
    <submittedName>
        <fullName evidence="1">Uncharacterized protein</fullName>
    </submittedName>
</protein>